<feature type="domain" description="LysM" evidence="1">
    <location>
        <begin position="184"/>
        <end position="233"/>
    </location>
</feature>
<gene>
    <name evidence="2" type="ORF">ACFQ2I_10400</name>
</gene>
<organism evidence="2 3">
    <name type="scientific">Paenibacillus chungangensis</name>
    <dbReference type="NCBI Taxonomy" id="696535"/>
    <lineage>
        <taxon>Bacteria</taxon>
        <taxon>Bacillati</taxon>
        <taxon>Bacillota</taxon>
        <taxon>Bacilli</taxon>
        <taxon>Bacillales</taxon>
        <taxon>Paenibacillaceae</taxon>
        <taxon>Paenibacillus</taxon>
    </lineage>
</organism>
<proteinExistence type="predicted"/>
<sequence length="234" mass="26286">MSVYQSDTPHYGYGIQFSFNNNQEGPIELPVMPASIEISEGGKSSTYDVAGLGEVNVIKDRKLSEYSFSSFFPGQHQTYPFLSIAPGRILPPSEYVRYLTRWMDSKRPIRFIFVGKEFAINTPVSIESFQWKEAAGRGGDIAYSIKLKHYRFYAAKQYVIAGNEGGSVTGYSKSSRPDQREKPGTYTMQAGDTLWSIAQRLLGNGTRWRELQRLNGIADSDVRRLAIGKVLKLS</sequence>
<dbReference type="CDD" id="cd00118">
    <property type="entry name" value="LysM"/>
    <property type="match status" value="1"/>
</dbReference>
<evidence type="ECO:0000259" key="1">
    <source>
        <dbReference type="PROSITE" id="PS51782"/>
    </source>
</evidence>
<dbReference type="SUPFAM" id="SSF54106">
    <property type="entry name" value="LysM domain"/>
    <property type="match status" value="1"/>
</dbReference>
<dbReference type="RefSeq" id="WP_377564062.1">
    <property type="nucleotide sequence ID" value="NZ_JBHTJZ010000011.1"/>
</dbReference>
<reference evidence="3" key="1">
    <citation type="journal article" date="2019" name="Int. J. Syst. Evol. Microbiol.">
        <title>The Global Catalogue of Microorganisms (GCM) 10K type strain sequencing project: providing services to taxonomists for standard genome sequencing and annotation.</title>
        <authorList>
            <consortium name="The Broad Institute Genomics Platform"/>
            <consortium name="The Broad Institute Genome Sequencing Center for Infectious Disease"/>
            <person name="Wu L."/>
            <person name="Ma J."/>
        </authorList>
    </citation>
    <scope>NUCLEOTIDE SEQUENCE [LARGE SCALE GENOMIC DNA]</scope>
    <source>
        <strain evidence="3">CCUG 59129</strain>
    </source>
</reference>
<protein>
    <submittedName>
        <fullName evidence="2">LysM peptidoglycan-binding domain-containing protein</fullName>
    </submittedName>
</protein>
<dbReference type="Gene3D" id="3.10.350.10">
    <property type="entry name" value="LysM domain"/>
    <property type="match status" value="1"/>
</dbReference>
<comment type="caution">
    <text evidence="2">The sequence shown here is derived from an EMBL/GenBank/DDBJ whole genome shotgun (WGS) entry which is preliminary data.</text>
</comment>
<dbReference type="EMBL" id="JBHTJZ010000011">
    <property type="protein sequence ID" value="MFD0959800.1"/>
    <property type="molecule type" value="Genomic_DNA"/>
</dbReference>
<name>A0ABW3HQI8_9BACL</name>
<keyword evidence="3" id="KW-1185">Reference proteome</keyword>
<dbReference type="SMART" id="SM00257">
    <property type="entry name" value="LysM"/>
    <property type="match status" value="1"/>
</dbReference>
<dbReference type="Pfam" id="PF01476">
    <property type="entry name" value="LysM"/>
    <property type="match status" value="1"/>
</dbReference>
<dbReference type="PROSITE" id="PS51782">
    <property type="entry name" value="LYSM"/>
    <property type="match status" value="1"/>
</dbReference>
<evidence type="ECO:0000313" key="2">
    <source>
        <dbReference type="EMBL" id="MFD0959800.1"/>
    </source>
</evidence>
<dbReference type="InterPro" id="IPR018392">
    <property type="entry name" value="LysM"/>
</dbReference>
<dbReference type="Proteomes" id="UP001596989">
    <property type="component" value="Unassembled WGS sequence"/>
</dbReference>
<evidence type="ECO:0000313" key="3">
    <source>
        <dbReference type="Proteomes" id="UP001596989"/>
    </source>
</evidence>
<dbReference type="InterPro" id="IPR036779">
    <property type="entry name" value="LysM_dom_sf"/>
</dbReference>
<accession>A0ABW3HQI8</accession>